<dbReference type="RefSeq" id="WP_367624680.1">
    <property type="nucleotide sequence ID" value="NZ_JBFNQD010000005.1"/>
</dbReference>
<gene>
    <name evidence="1" type="ORF">ABXS05_16505</name>
</gene>
<keyword evidence="2" id="KW-1185">Reference proteome</keyword>
<protein>
    <submittedName>
        <fullName evidence="1">Uncharacterized protein</fullName>
    </submittedName>
</protein>
<organism evidence="1 2">
    <name type="scientific">Labrys neptuniae</name>
    <dbReference type="NCBI Taxonomy" id="376174"/>
    <lineage>
        <taxon>Bacteria</taxon>
        <taxon>Pseudomonadati</taxon>
        <taxon>Pseudomonadota</taxon>
        <taxon>Alphaproteobacteria</taxon>
        <taxon>Hyphomicrobiales</taxon>
        <taxon>Xanthobacteraceae</taxon>
        <taxon>Labrys</taxon>
    </lineage>
</organism>
<accession>A0ABV3PND6</accession>
<sequence length="84" mass="8847">MSSSPASLPRGGRIVLTASAKAFADRAGILAALVGVALPLECMVGDWVTVSGSDFAVMRRRWVLVDEVVSLEITLDHPAGRGLR</sequence>
<evidence type="ECO:0000313" key="1">
    <source>
        <dbReference type="EMBL" id="MEW9307156.1"/>
    </source>
</evidence>
<proteinExistence type="predicted"/>
<evidence type="ECO:0000313" key="2">
    <source>
        <dbReference type="Proteomes" id="UP001555786"/>
    </source>
</evidence>
<comment type="caution">
    <text evidence="1">The sequence shown here is derived from an EMBL/GenBank/DDBJ whole genome shotgun (WGS) entry which is preliminary data.</text>
</comment>
<dbReference type="EMBL" id="JBFNQD010000005">
    <property type="protein sequence ID" value="MEW9307156.1"/>
    <property type="molecule type" value="Genomic_DNA"/>
</dbReference>
<dbReference type="Proteomes" id="UP001555786">
    <property type="component" value="Unassembled WGS sequence"/>
</dbReference>
<reference evidence="1 2" key="1">
    <citation type="submission" date="2024-07" db="EMBL/GenBank/DDBJ databases">
        <title>Description of Labrys sedimenti sp. nov., isolated from a diclofenac-degrading enrichment culture.</title>
        <authorList>
            <person name="Tancsics A."/>
            <person name="Csepanyi A."/>
        </authorList>
    </citation>
    <scope>NUCLEOTIDE SEQUENCE [LARGE SCALE GENOMIC DNA]</scope>
    <source>
        <strain evidence="1 2">LMG 23578</strain>
    </source>
</reference>
<name>A0ABV3PND6_9HYPH</name>